<reference evidence="1 2" key="1">
    <citation type="journal article" date="2012" name="BMC Genomics">
        <title>Comparative genomics of the white-rot fungi, Phanerochaete carnosa and P. chrysosporium, to elucidate the genetic basis of the distinct wood types they colonize.</title>
        <authorList>
            <person name="Suzuki H."/>
            <person name="MacDonald J."/>
            <person name="Syed K."/>
            <person name="Salamov A."/>
            <person name="Hori C."/>
            <person name="Aerts A."/>
            <person name="Henrissat B."/>
            <person name="Wiebenga A."/>
            <person name="vanKuyk P.A."/>
            <person name="Barry K."/>
            <person name="Lindquist E."/>
            <person name="LaButti K."/>
            <person name="Lapidus A."/>
            <person name="Lucas S."/>
            <person name="Coutinho P."/>
            <person name="Gong Y."/>
            <person name="Samejima M."/>
            <person name="Mahadevan R."/>
            <person name="Abou-Zaid M."/>
            <person name="de Vries R.P."/>
            <person name="Igarashi K."/>
            <person name="Yadav J.S."/>
            <person name="Grigoriev I.V."/>
            <person name="Master E.R."/>
        </authorList>
    </citation>
    <scope>NUCLEOTIDE SEQUENCE [LARGE SCALE GENOMIC DNA]</scope>
    <source>
        <strain evidence="1 2">HHB-10118-sp</strain>
    </source>
</reference>
<name>K5WRK7_PHACS</name>
<keyword evidence="2" id="KW-1185">Reference proteome</keyword>
<dbReference type="RefSeq" id="XP_007397724.1">
    <property type="nucleotide sequence ID" value="XM_007397662.1"/>
</dbReference>
<organism evidence="1 2">
    <name type="scientific">Phanerochaete carnosa (strain HHB-10118-sp)</name>
    <name type="common">White-rot fungus</name>
    <name type="synonym">Peniophora carnosa</name>
    <dbReference type="NCBI Taxonomy" id="650164"/>
    <lineage>
        <taxon>Eukaryota</taxon>
        <taxon>Fungi</taxon>
        <taxon>Dikarya</taxon>
        <taxon>Basidiomycota</taxon>
        <taxon>Agaricomycotina</taxon>
        <taxon>Agaricomycetes</taxon>
        <taxon>Polyporales</taxon>
        <taxon>Phanerochaetaceae</taxon>
        <taxon>Phanerochaete</taxon>
    </lineage>
</organism>
<gene>
    <name evidence="1" type="ORF">PHACADRAFT_197447</name>
</gene>
<evidence type="ECO:0000313" key="1">
    <source>
        <dbReference type="EMBL" id="EKM53017.1"/>
    </source>
</evidence>
<proteinExistence type="predicted"/>
<dbReference type="KEGG" id="pco:PHACADRAFT_197447"/>
<dbReference type="HOGENOM" id="CLU_081165_0_0_1"/>
<dbReference type="Proteomes" id="UP000008370">
    <property type="component" value="Unassembled WGS sequence"/>
</dbReference>
<accession>K5WRK7</accession>
<dbReference type="GeneID" id="18911232"/>
<protein>
    <submittedName>
        <fullName evidence="1">Uncharacterized protein</fullName>
    </submittedName>
</protein>
<sequence>MSDYVAQTQQQLAAKLAISRHTGLSYLANRRNIEAPWYAEMLHRINTVLSGVPCTIIAPQLPVNLMVELDAGGDVEMAGEGDDGDDAAVQDPDASMETIGIPVNEEKVPDFCIIAGDCRPDDADDGRLKAYFLGHKIKKSRVVAIVECKRRPKRRQPAQEFEPKLLDHLATGETQAEDQGALLLDADRSVKEVYLIASSGHYWRLTLLTRDNVPREAGGPNATYVDAPRKLRWSKIYEMGTPGSDRKLASLRKNIKAMQEALCRE</sequence>
<dbReference type="InParanoid" id="K5WRK7"/>
<dbReference type="AlphaFoldDB" id="K5WRK7"/>
<dbReference type="EMBL" id="JH930474">
    <property type="protein sequence ID" value="EKM53017.1"/>
    <property type="molecule type" value="Genomic_DNA"/>
</dbReference>
<evidence type="ECO:0000313" key="2">
    <source>
        <dbReference type="Proteomes" id="UP000008370"/>
    </source>
</evidence>
<dbReference type="OrthoDB" id="2610860at2759"/>